<keyword evidence="2" id="KW-0472">Membrane</keyword>
<feature type="transmembrane region" description="Helical" evidence="2">
    <location>
        <begin position="208"/>
        <end position="231"/>
    </location>
</feature>
<evidence type="ECO:0000256" key="2">
    <source>
        <dbReference type="SAM" id="Phobius"/>
    </source>
</evidence>
<evidence type="ECO:0000313" key="4">
    <source>
        <dbReference type="Proteomes" id="UP001367676"/>
    </source>
</evidence>
<dbReference type="Proteomes" id="UP001367676">
    <property type="component" value="Unassembled WGS sequence"/>
</dbReference>
<keyword evidence="2" id="KW-1133">Transmembrane helix</keyword>
<feature type="region of interest" description="Disordered" evidence="1">
    <location>
        <begin position="1"/>
        <end position="84"/>
    </location>
</feature>
<keyword evidence="4" id="KW-1185">Reference proteome</keyword>
<gene>
    <name evidence="3" type="ORF">V9T40_012104</name>
</gene>
<feature type="transmembrane region" description="Helical" evidence="2">
    <location>
        <begin position="268"/>
        <end position="290"/>
    </location>
</feature>
<reference evidence="3 4" key="1">
    <citation type="submission" date="2024-03" db="EMBL/GenBank/DDBJ databases">
        <title>Adaptation during the transition from Ophiocordyceps entomopathogen to insect associate is accompanied by gene loss and intensified selection.</title>
        <authorList>
            <person name="Ward C.M."/>
            <person name="Onetto C.A."/>
            <person name="Borneman A.R."/>
        </authorList>
    </citation>
    <scope>NUCLEOTIDE SEQUENCE [LARGE SCALE GENOMIC DNA]</scope>
    <source>
        <strain evidence="3">AWRI1</strain>
        <tissue evidence="3">Single Adult Female</tissue>
    </source>
</reference>
<feature type="transmembrane region" description="Helical" evidence="2">
    <location>
        <begin position="124"/>
        <end position="144"/>
    </location>
</feature>
<comment type="caution">
    <text evidence="3">The sequence shown here is derived from an EMBL/GenBank/DDBJ whole genome shotgun (WGS) entry which is preliminary data.</text>
</comment>
<dbReference type="AlphaFoldDB" id="A0AAN9T6M9"/>
<proteinExistence type="predicted"/>
<keyword evidence="2" id="KW-0812">Transmembrane</keyword>
<sequence>MRRGVVGPPSTTSTAASSTNASALPPSTSPTLPPLPPIPPRITLTNTATTTNTTNNATPSSSITYTSTSSTTTTNTSTADTSTFKSEMEESSNFNTKFLTMLLNISGVALPDQKYATYVNIMKYYLVYAFTLLTSAQLALLGRASTLVELSITVVFINSGLFLNSTTLILNLKKKFIMNIFHSINSDFIHPVTIISDVAPSSLKFRKFFFNTGIPGICMYVFSTCGTVLLFPFSDHTYDNINALLVPGTFPWTVNSKAKYWATVALEFSWLSALSAPVLLNFMFGIYYMFEIQVQYEILSKMIEKFDQMHECISLVDSSNCISEQKMIQSFVCCIRHHQNIIKFVIFLN</sequence>
<name>A0AAN9T6M9_9HEMI</name>
<evidence type="ECO:0000256" key="1">
    <source>
        <dbReference type="SAM" id="MobiDB-lite"/>
    </source>
</evidence>
<evidence type="ECO:0000313" key="3">
    <source>
        <dbReference type="EMBL" id="KAK7575818.1"/>
    </source>
</evidence>
<protein>
    <recommendedName>
        <fullName evidence="5">Odorant receptor</fullName>
    </recommendedName>
</protein>
<dbReference type="EMBL" id="JBBCAQ010000036">
    <property type="protein sequence ID" value="KAK7575818.1"/>
    <property type="molecule type" value="Genomic_DNA"/>
</dbReference>
<feature type="compositionally biased region" description="Low complexity" evidence="1">
    <location>
        <begin position="41"/>
        <end position="83"/>
    </location>
</feature>
<evidence type="ECO:0008006" key="5">
    <source>
        <dbReference type="Google" id="ProtNLM"/>
    </source>
</evidence>
<feature type="compositionally biased region" description="Pro residues" evidence="1">
    <location>
        <begin position="27"/>
        <end position="40"/>
    </location>
</feature>
<organism evidence="3 4">
    <name type="scientific">Parthenolecanium corni</name>
    <dbReference type="NCBI Taxonomy" id="536013"/>
    <lineage>
        <taxon>Eukaryota</taxon>
        <taxon>Metazoa</taxon>
        <taxon>Ecdysozoa</taxon>
        <taxon>Arthropoda</taxon>
        <taxon>Hexapoda</taxon>
        <taxon>Insecta</taxon>
        <taxon>Pterygota</taxon>
        <taxon>Neoptera</taxon>
        <taxon>Paraneoptera</taxon>
        <taxon>Hemiptera</taxon>
        <taxon>Sternorrhyncha</taxon>
        <taxon>Coccoidea</taxon>
        <taxon>Coccidae</taxon>
        <taxon>Parthenolecanium</taxon>
    </lineage>
</organism>
<feature type="transmembrane region" description="Helical" evidence="2">
    <location>
        <begin position="150"/>
        <end position="172"/>
    </location>
</feature>
<accession>A0AAN9T6M9</accession>
<feature type="compositionally biased region" description="Low complexity" evidence="1">
    <location>
        <begin position="8"/>
        <end position="26"/>
    </location>
</feature>